<comment type="caution">
    <text evidence="1">The sequence shown here is derived from an EMBL/GenBank/DDBJ whole genome shotgun (WGS) entry which is preliminary data.</text>
</comment>
<dbReference type="RefSeq" id="WP_106514064.1">
    <property type="nucleotide sequence ID" value="NZ_PXYI01000005.1"/>
</dbReference>
<dbReference type="AlphaFoldDB" id="A0A2P7QLM9"/>
<evidence type="ECO:0000313" key="2">
    <source>
        <dbReference type="Proteomes" id="UP000241167"/>
    </source>
</evidence>
<dbReference type="EMBL" id="PXYI01000005">
    <property type="protein sequence ID" value="PSJ38871.1"/>
    <property type="molecule type" value="Genomic_DNA"/>
</dbReference>
<sequence>MADKFTRRADASGWLSVRLTRSNTLASLCEYTRVTKLRQSGGRTYFTIADGFVSVGEEASLADANAARYLSDTGPGGAAALVVQYNGKAEETSPFQGRRVQQWATLSFGMQTARVTLNSIWNSSYQPITPGKHTILGPDYSHKNISTEGYVQATPGMVGNDVWFPIGLMGSTANSSRYIHVGHLSEGCVTVHQLERWTALYQYLISRRVPGSSGKRIGTIEVRK</sequence>
<name>A0A2P7QLM9_9SPHN</name>
<gene>
    <name evidence="1" type="ORF">C7I55_16235</name>
</gene>
<reference evidence="1 2" key="1">
    <citation type="submission" date="2018-03" db="EMBL/GenBank/DDBJ databases">
        <title>The draft genome of Sphingosinicella sp. GL-C-18.</title>
        <authorList>
            <person name="Liu L."/>
            <person name="Li L."/>
            <person name="Liang L."/>
            <person name="Zhang X."/>
            <person name="Wang T."/>
        </authorList>
    </citation>
    <scope>NUCLEOTIDE SEQUENCE [LARGE SCALE GENOMIC DNA]</scope>
    <source>
        <strain evidence="1 2">GL-C-18</strain>
    </source>
</reference>
<keyword evidence="2" id="KW-1185">Reference proteome</keyword>
<evidence type="ECO:0000313" key="1">
    <source>
        <dbReference type="EMBL" id="PSJ38871.1"/>
    </source>
</evidence>
<accession>A0A2P7QLM9</accession>
<organism evidence="1 2">
    <name type="scientific">Allosphingosinicella deserti</name>
    <dbReference type="NCBI Taxonomy" id="2116704"/>
    <lineage>
        <taxon>Bacteria</taxon>
        <taxon>Pseudomonadati</taxon>
        <taxon>Pseudomonadota</taxon>
        <taxon>Alphaproteobacteria</taxon>
        <taxon>Sphingomonadales</taxon>
        <taxon>Sphingomonadaceae</taxon>
        <taxon>Allosphingosinicella</taxon>
    </lineage>
</organism>
<dbReference type="OrthoDB" id="8772938at2"/>
<dbReference type="Proteomes" id="UP000241167">
    <property type="component" value="Unassembled WGS sequence"/>
</dbReference>
<proteinExistence type="predicted"/>
<protein>
    <submittedName>
        <fullName evidence="1">Uncharacterized protein</fullName>
    </submittedName>
</protein>